<dbReference type="PROSITE" id="PS51257">
    <property type="entry name" value="PROKAR_LIPOPROTEIN"/>
    <property type="match status" value="1"/>
</dbReference>
<name>A0A507E868_9FUNG</name>
<comment type="caution">
    <text evidence="3">The sequence shown here is derived from an EMBL/GenBank/DDBJ whole genome shotgun (WGS) entry which is preliminary data.</text>
</comment>
<feature type="chain" id="PRO_5021205697" description="Extracellular membrane protein CFEM domain-containing protein" evidence="2">
    <location>
        <begin position="17"/>
        <end position="179"/>
    </location>
</feature>
<organism evidence="3 4">
    <name type="scientific">Powellomyces hirtus</name>
    <dbReference type="NCBI Taxonomy" id="109895"/>
    <lineage>
        <taxon>Eukaryota</taxon>
        <taxon>Fungi</taxon>
        <taxon>Fungi incertae sedis</taxon>
        <taxon>Chytridiomycota</taxon>
        <taxon>Chytridiomycota incertae sedis</taxon>
        <taxon>Chytridiomycetes</taxon>
        <taxon>Spizellomycetales</taxon>
        <taxon>Powellomycetaceae</taxon>
        <taxon>Powellomyces</taxon>
    </lineage>
</organism>
<protein>
    <recommendedName>
        <fullName evidence="5">Extracellular membrane protein CFEM domain-containing protein</fullName>
    </recommendedName>
</protein>
<keyword evidence="4" id="KW-1185">Reference proteome</keyword>
<gene>
    <name evidence="3" type="ORF">PhCBS80983_g02131</name>
</gene>
<keyword evidence="1" id="KW-0472">Membrane</keyword>
<sequence>MKTTAVLLALVAAAASQSCDVATYERCISDSDGFLESTCGPLQTGPRANATLETACQCYAIVNKLRCYTFCSGNATVDAQRAGALTEQTAKCSAAGLNPAALPQPAPWIAPAPVTPVPVSASIPSASATPAVGTAAPTSAATAAPTQPASTPNGAVGVSHFVGLVGASAAFLAAVMIYV</sequence>
<keyword evidence="1" id="KW-1133">Transmembrane helix</keyword>
<proteinExistence type="predicted"/>
<accession>A0A507E868</accession>
<evidence type="ECO:0000256" key="2">
    <source>
        <dbReference type="SAM" id="SignalP"/>
    </source>
</evidence>
<feature type="transmembrane region" description="Helical" evidence="1">
    <location>
        <begin position="158"/>
        <end position="178"/>
    </location>
</feature>
<evidence type="ECO:0000256" key="1">
    <source>
        <dbReference type="SAM" id="Phobius"/>
    </source>
</evidence>
<dbReference type="AlphaFoldDB" id="A0A507E868"/>
<evidence type="ECO:0008006" key="5">
    <source>
        <dbReference type="Google" id="ProtNLM"/>
    </source>
</evidence>
<feature type="signal peptide" evidence="2">
    <location>
        <begin position="1"/>
        <end position="16"/>
    </location>
</feature>
<keyword evidence="2" id="KW-0732">Signal</keyword>
<keyword evidence="1" id="KW-0812">Transmembrane</keyword>
<evidence type="ECO:0000313" key="3">
    <source>
        <dbReference type="EMBL" id="TPX59911.1"/>
    </source>
</evidence>
<evidence type="ECO:0000313" key="4">
    <source>
        <dbReference type="Proteomes" id="UP000318582"/>
    </source>
</evidence>
<dbReference type="EMBL" id="QEAQ01000020">
    <property type="protein sequence ID" value="TPX59911.1"/>
    <property type="molecule type" value="Genomic_DNA"/>
</dbReference>
<reference evidence="3 4" key="1">
    <citation type="journal article" date="2019" name="Sci. Rep.">
        <title>Comparative genomics of chytrid fungi reveal insights into the obligate biotrophic and pathogenic lifestyle of Synchytrium endobioticum.</title>
        <authorList>
            <person name="van de Vossenberg B.T.L.H."/>
            <person name="Warris S."/>
            <person name="Nguyen H.D.T."/>
            <person name="van Gent-Pelzer M.P.E."/>
            <person name="Joly D.L."/>
            <person name="van de Geest H.C."/>
            <person name="Bonants P.J.M."/>
            <person name="Smith D.S."/>
            <person name="Levesque C.A."/>
            <person name="van der Lee T.A.J."/>
        </authorList>
    </citation>
    <scope>NUCLEOTIDE SEQUENCE [LARGE SCALE GENOMIC DNA]</scope>
    <source>
        <strain evidence="3 4">CBS 809.83</strain>
    </source>
</reference>
<dbReference type="Proteomes" id="UP000318582">
    <property type="component" value="Unassembled WGS sequence"/>
</dbReference>